<keyword evidence="3" id="KW-1185">Reference proteome</keyword>
<dbReference type="SMART" id="SM00347">
    <property type="entry name" value="HTH_MARR"/>
    <property type="match status" value="1"/>
</dbReference>
<evidence type="ECO:0000313" key="3">
    <source>
        <dbReference type="Proteomes" id="UP000789719"/>
    </source>
</evidence>
<dbReference type="InterPro" id="IPR036390">
    <property type="entry name" value="WH_DNA-bd_sf"/>
</dbReference>
<dbReference type="Proteomes" id="UP000789719">
    <property type="component" value="Unassembled WGS sequence"/>
</dbReference>
<feature type="domain" description="HTH marR-type" evidence="1">
    <location>
        <begin position="1"/>
        <end position="140"/>
    </location>
</feature>
<evidence type="ECO:0000259" key="1">
    <source>
        <dbReference type="PROSITE" id="PS50995"/>
    </source>
</evidence>
<dbReference type="Gene3D" id="1.10.10.10">
    <property type="entry name" value="Winged helix-like DNA-binding domain superfamily/Winged helix DNA-binding domain"/>
    <property type="match status" value="1"/>
</dbReference>
<sequence length="145" mass="16616">MMNELADLNAKLVKIFNDVRWVEERDLSKSSFADLSLRDMHTIEAISLDENQTVSQVAHTMCLSPGSMTKIIDKLVAHLYVTRMPSKTDRRITHLGLTEKGHAIFLEHLNFHQRMVQALTSDMNDHEIDAMLQGIANVQKFLNRK</sequence>
<dbReference type="RefSeq" id="WP_230099091.1">
    <property type="nucleotide sequence ID" value="NZ_CAKKNT010000022.1"/>
</dbReference>
<dbReference type="PANTHER" id="PTHR33164">
    <property type="entry name" value="TRANSCRIPTIONAL REGULATOR, MARR FAMILY"/>
    <property type="match status" value="1"/>
</dbReference>
<evidence type="ECO:0000313" key="2">
    <source>
        <dbReference type="EMBL" id="CAH0419017.1"/>
    </source>
</evidence>
<dbReference type="PANTHER" id="PTHR33164:SF92">
    <property type="entry name" value="MARR-FAMILY TRANSCRIPTIONAL REGULATOR"/>
    <property type="match status" value="1"/>
</dbReference>
<dbReference type="InterPro" id="IPR039422">
    <property type="entry name" value="MarR/SlyA-like"/>
</dbReference>
<proteinExistence type="predicted"/>
<dbReference type="SUPFAM" id="SSF46785">
    <property type="entry name" value="Winged helix' DNA-binding domain"/>
    <property type="match status" value="1"/>
</dbReference>
<comment type="caution">
    <text evidence="2">The sequence shown here is derived from an EMBL/GenBank/DDBJ whole genome shotgun (WGS) entry which is preliminary data.</text>
</comment>
<protein>
    <recommendedName>
        <fullName evidence="1">HTH marR-type domain-containing protein</fullName>
    </recommendedName>
</protein>
<name>A0ABM8ZCK5_9LACO</name>
<dbReference type="EMBL" id="CAKKNT010000022">
    <property type="protein sequence ID" value="CAH0419017.1"/>
    <property type="molecule type" value="Genomic_DNA"/>
</dbReference>
<organism evidence="2 3">
    <name type="scientific">Periweissella ghanensis</name>
    <dbReference type="NCBI Taxonomy" id="467997"/>
    <lineage>
        <taxon>Bacteria</taxon>
        <taxon>Bacillati</taxon>
        <taxon>Bacillota</taxon>
        <taxon>Bacilli</taxon>
        <taxon>Lactobacillales</taxon>
        <taxon>Lactobacillaceae</taxon>
        <taxon>Periweissella</taxon>
    </lineage>
</organism>
<dbReference type="InterPro" id="IPR000835">
    <property type="entry name" value="HTH_MarR-typ"/>
</dbReference>
<dbReference type="InterPro" id="IPR036388">
    <property type="entry name" value="WH-like_DNA-bd_sf"/>
</dbReference>
<reference evidence="2 3" key="1">
    <citation type="submission" date="2021-11" db="EMBL/GenBank/DDBJ databases">
        <authorList>
            <person name="Depoorter E."/>
        </authorList>
    </citation>
    <scope>NUCLEOTIDE SEQUENCE [LARGE SCALE GENOMIC DNA]</scope>
    <source>
        <strain evidence="2 3">LMG 24286</strain>
    </source>
</reference>
<dbReference type="PROSITE" id="PS50995">
    <property type="entry name" value="HTH_MARR_2"/>
    <property type="match status" value="1"/>
</dbReference>
<dbReference type="Pfam" id="PF01047">
    <property type="entry name" value="MarR"/>
    <property type="match status" value="1"/>
</dbReference>
<accession>A0ABM8ZCK5</accession>
<gene>
    <name evidence="2" type="ORF">WGH24286_01464</name>
</gene>